<dbReference type="GO" id="GO:0043025">
    <property type="term" value="C:neuronal cell body"/>
    <property type="evidence" value="ECO:0007669"/>
    <property type="project" value="TreeGrafter"/>
</dbReference>
<dbReference type="STRING" id="52670.A0A2I4CDA2"/>
<dbReference type="InterPro" id="IPR036179">
    <property type="entry name" value="Ig-like_dom_sf"/>
</dbReference>
<keyword evidence="7" id="KW-0325">Glycoprotein</keyword>
<dbReference type="GO" id="GO:0030424">
    <property type="term" value="C:axon"/>
    <property type="evidence" value="ECO:0007669"/>
    <property type="project" value="TreeGrafter"/>
</dbReference>
<dbReference type="GO" id="GO:0150079">
    <property type="term" value="P:negative regulation of neuroinflammatory response"/>
    <property type="evidence" value="ECO:0007669"/>
    <property type="project" value="TreeGrafter"/>
</dbReference>
<evidence type="ECO:0000256" key="2">
    <source>
        <dbReference type="ARBA" id="ARBA00022692"/>
    </source>
</evidence>
<evidence type="ECO:0000256" key="4">
    <source>
        <dbReference type="ARBA" id="ARBA00022989"/>
    </source>
</evidence>
<feature type="domain" description="Ig-like" evidence="9">
    <location>
        <begin position="40"/>
        <end position="131"/>
    </location>
</feature>
<keyword evidence="8" id="KW-0393">Immunoglobulin domain</keyword>
<evidence type="ECO:0000256" key="3">
    <source>
        <dbReference type="ARBA" id="ARBA00022729"/>
    </source>
</evidence>
<dbReference type="GO" id="GO:0034113">
    <property type="term" value="P:heterotypic cell-cell adhesion"/>
    <property type="evidence" value="ECO:0007669"/>
    <property type="project" value="TreeGrafter"/>
</dbReference>
<dbReference type="InterPro" id="IPR013106">
    <property type="entry name" value="Ig_V-set"/>
</dbReference>
<reference evidence="11" key="1">
    <citation type="submission" date="2025-08" db="UniProtKB">
        <authorList>
            <consortium name="RefSeq"/>
        </authorList>
    </citation>
    <scope>IDENTIFICATION</scope>
    <source>
        <strain evidence="11">Quisiro</strain>
        <tissue evidence="11">Liver</tissue>
    </source>
</reference>
<gene>
    <name evidence="11" type="primary">LOC106527593</name>
</gene>
<dbReference type="InterPro" id="IPR013783">
    <property type="entry name" value="Ig-like_fold"/>
</dbReference>
<comment type="subcellular location">
    <subcellularLocation>
        <location evidence="1">Membrane</location>
        <topology evidence="1">Single-pass membrane protein</topology>
    </subcellularLocation>
</comment>
<evidence type="ECO:0000256" key="7">
    <source>
        <dbReference type="ARBA" id="ARBA00023180"/>
    </source>
</evidence>
<dbReference type="PANTHER" id="PTHR46841:SF7">
    <property type="entry name" value="IG-LIKE DOMAIN-CONTAINING PROTEIN"/>
    <property type="match status" value="1"/>
</dbReference>
<organism evidence="10 11">
    <name type="scientific">Austrofundulus limnaeus</name>
    <name type="common">Annual killifish</name>
    <dbReference type="NCBI Taxonomy" id="52670"/>
    <lineage>
        <taxon>Eukaryota</taxon>
        <taxon>Metazoa</taxon>
        <taxon>Chordata</taxon>
        <taxon>Craniata</taxon>
        <taxon>Vertebrata</taxon>
        <taxon>Euteleostomi</taxon>
        <taxon>Actinopterygii</taxon>
        <taxon>Neopterygii</taxon>
        <taxon>Teleostei</taxon>
        <taxon>Neoteleostei</taxon>
        <taxon>Acanthomorphata</taxon>
        <taxon>Ovalentaria</taxon>
        <taxon>Atherinomorphae</taxon>
        <taxon>Cyprinodontiformes</taxon>
        <taxon>Rivulidae</taxon>
        <taxon>Austrofundulus</taxon>
    </lineage>
</organism>
<dbReference type="InterPro" id="IPR007110">
    <property type="entry name" value="Ig-like_dom"/>
</dbReference>
<name>A0A2I4CDA2_AUSLI</name>
<dbReference type="AlphaFoldDB" id="A0A2I4CDA2"/>
<dbReference type="OrthoDB" id="8749387at2759"/>
<evidence type="ECO:0000256" key="8">
    <source>
        <dbReference type="ARBA" id="ARBA00023319"/>
    </source>
</evidence>
<dbReference type="PANTHER" id="PTHR46841">
    <property type="entry name" value="OX-2 MEMBRANE GLYCOPROTEIN"/>
    <property type="match status" value="1"/>
</dbReference>
<keyword evidence="3" id="KW-0732">Signal</keyword>
<dbReference type="Pfam" id="PF07686">
    <property type="entry name" value="V-set"/>
    <property type="match status" value="1"/>
</dbReference>
<dbReference type="GO" id="GO:0009986">
    <property type="term" value="C:cell surface"/>
    <property type="evidence" value="ECO:0007669"/>
    <property type="project" value="TreeGrafter"/>
</dbReference>
<keyword evidence="6" id="KW-1015">Disulfide bond</keyword>
<dbReference type="GeneID" id="106527593"/>
<dbReference type="PROSITE" id="PS50835">
    <property type="entry name" value="IG_LIKE"/>
    <property type="match status" value="1"/>
</dbReference>
<dbReference type="GO" id="GO:0016020">
    <property type="term" value="C:membrane"/>
    <property type="evidence" value="ECO:0007669"/>
    <property type="project" value="UniProtKB-SubCell"/>
</dbReference>
<keyword evidence="5" id="KW-0472">Membrane</keyword>
<keyword evidence="10" id="KW-1185">Reference proteome</keyword>
<dbReference type="RefSeq" id="XP_013877970.1">
    <property type="nucleotide sequence ID" value="XM_014022516.1"/>
</dbReference>
<keyword evidence="4" id="KW-1133">Transmembrane helix</keyword>
<evidence type="ECO:0000313" key="11">
    <source>
        <dbReference type="RefSeq" id="XP_013877970.1"/>
    </source>
</evidence>
<dbReference type="InterPro" id="IPR047164">
    <property type="entry name" value="OX2G-like"/>
</dbReference>
<dbReference type="KEGG" id="alim:106527593"/>
<evidence type="ECO:0000256" key="6">
    <source>
        <dbReference type="ARBA" id="ARBA00023157"/>
    </source>
</evidence>
<proteinExistence type="predicted"/>
<protein>
    <submittedName>
        <fullName evidence="11">OX-2 membrane glycoprotein</fullName>
    </submittedName>
</protein>
<dbReference type="InParanoid" id="A0A2I4CDA2"/>
<dbReference type="Proteomes" id="UP000192220">
    <property type="component" value="Unplaced"/>
</dbReference>
<dbReference type="InterPro" id="IPR003599">
    <property type="entry name" value="Ig_sub"/>
</dbReference>
<accession>A0A2I4CDA2</accession>
<evidence type="ECO:0000313" key="10">
    <source>
        <dbReference type="Proteomes" id="UP000192220"/>
    </source>
</evidence>
<dbReference type="SMART" id="SM00409">
    <property type="entry name" value="IG"/>
    <property type="match status" value="1"/>
</dbReference>
<evidence type="ECO:0000256" key="5">
    <source>
        <dbReference type="ARBA" id="ARBA00023136"/>
    </source>
</evidence>
<sequence>MVQPHSLLLSSNFWRTDETMAGCHVLCFFFLLDIFSKDAAGVIQTEQTVLAAVGGQASLTCQLAECKEVVQVTWQKVLPEGEKNLATFAKGFGPSMNSDLKMKVDFHYKDLKNCSLVIRKVTEQDEGCYRCLFNTFPQGAVIGRTCLRLYGETTS</sequence>
<evidence type="ECO:0000259" key="9">
    <source>
        <dbReference type="PROSITE" id="PS50835"/>
    </source>
</evidence>
<dbReference type="GO" id="GO:0098632">
    <property type="term" value="F:cell-cell adhesion mediator activity"/>
    <property type="evidence" value="ECO:0007669"/>
    <property type="project" value="InterPro"/>
</dbReference>
<dbReference type="Gene3D" id="2.60.40.10">
    <property type="entry name" value="Immunoglobulins"/>
    <property type="match status" value="1"/>
</dbReference>
<keyword evidence="2" id="KW-0812">Transmembrane</keyword>
<dbReference type="SUPFAM" id="SSF48726">
    <property type="entry name" value="Immunoglobulin"/>
    <property type="match status" value="1"/>
</dbReference>
<evidence type="ECO:0000256" key="1">
    <source>
        <dbReference type="ARBA" id="ARBA00004167"/>
    </source>
</evidence>